<protein>
    <submittedName>
        <fullName evidence="1">Uncharacterized protein</fullName>
    </submittedName>
</protein>
<name>A0A1D8KUJ4_9CAUD</name>
<evidence type="ECO:0000313" key="2">
    <source>
        <dbReference type="Proteomes" id="UP000226384"/>
    </source>
</evidence>
<accession>A0A1D8KUJ4</accession>
<evidence type="ECO:0000313" key="1">
    <source>
        <dbReference type="EMBL" id="AOV62351.1"/>
    </source>
</evidence>
<sequence length="151" mass="16523">MSGITTYRWADELGEYLLGITADPGVEYTIPAIVGNRDYDTFVALGVTALPYVPPVIVHSPDYMAFWIGLISSPYYVKVKTGASTDLQTNTSATEFIALMGDAKGGMRIESALQTSFDELLTLVPADAADQLYLDNLLVQTHLDQTFTLNY</sequence>
<reference evidence="1 2" key="1">
    <citation type="journal article" date="2016" name="Virology">
        <title>The genomic content and context of auxiliary metabolic genes in marine cyanomyoviruses.</title>
        <authorList>
            <person name="Crummett L.T."/>
            <person name="Puxty R.J."/>
            <person name="Weihe C."/>
            <person name="Marston M.F."/>
            <person name="Martiny J.B."/>
        </authorList>
    </citation>
    <scope>NUCLEOTIDE SEQUENCE [LARGE SCALE GENOMIC DNA]</scope>
    <source>
        <strain evidence="1">0910SB42</strain>
    </source>
</reference>
<organism evidence="1 2">
    <name type="scientific">Synechococcus phage S-CAM7</name>
    <dbReference type="NCBI Taxonomy" id="1883368"/>
    <lineage>
        <taxon>Viruses</taxon>
        <taxon>Duplodnaviria</taxon>
        <taxon>Heunggongvirae</taxon>
        <taxon>Uroviricota</taxon>
        <taxon>Caudoviricetes</taxon>
        <taxon>Pantevenvirales</taxon>
        <taxon>Kyanoviridae</taxon>
        <taxon>Mazuvirus</taxon>
        <taxon>Mazuvirus scam7</taxon>
    </lineage>
</organism>
<proteinExistence type="predicted"/>
<dbReference type="EMBL" id="KU686213">
    <property type="protein sequence ID" value="AOV62351.1"/>
    <property type="molecule type" value="Genomic_DNA"/>
</dbReference>
<gene>
    <name evidence="1" type="ORF">S420910_163</name>
</gene>
<dbReference type="Proteomes" id="UP000226384">
    <property type="component" value="Segment"/>
</dbReference>